<evidence type="ECO:0000256" key="1">
    <source>
        <dbReference type="ARBA" id="ARBA00004141"/>
    </source>
</evidence>
<dbReference type="GO" id="GO:0005886">
    <property type="term" value="C:plasma membrane"/>
    <property type="evidence" value="ECO:0007669"/>
    <property type="project" value="TreeGrafter"/>
</dbReference>
<feature type="transmembrane region" description="Helical" evidence="5">
    <location>
        <begin position="387"/>
        <end position="409"/>
    </location>
</feature>
<feature type="transmembrane region" description="Helical" evidence="5">
    <location>
        <begin position="353"/>
        <end position="375"/>
    </location>
</feature>
<keyword evidence="3 5" id="KW-1133">Transmembrane helix</keyword>
<comment type="caution">
    <text evidence="6">The sequence shown here is derived from an EMBL/GenBank/DDBJ whole genome shotgun (WGS) entry which is preliminary data.</text>
</comment>
<feature type="transmembrane region" description="Helical" evidence="5">
    <location>
        <begin position="295"/>
        <end position="316"/>
    </location>
</feature>
<gene>
    <name evidence="6" type="ORF">BFR47_15775</name>
</gene>
<feature type="transmembrane region" description="Helical" evidence="5">
    <location>
        <begin position="27"/>
        <end position="47"/>
    </location>
</feature>
<comment type="subcellular location">
    <subcellularLocation>
        <location evidence="1">Membrane</location>
        <topology evidence="1">Multi-pass membrane protein</topology>
    </subcellularLocation>
</comment>
<feature type="transmembrane region" description="Helical" evidence="5">
    <location>
        <begin position="59"/>
        <end position="85"/>
    </location>
</feature>
<evidence type="ECO:0000256" key="2">
    <source>
        <dbReference type="ARBA" id="ARBA00022692"/>
    </source>
</evidence>
<dbReference type="Pfam" id="PF01566">
    <property type="entry name" value="Nramp"/>
    <property type="match status" value="1"/>
</dbReference>
<dbReference type="GO" id="GO:0005384">
    <property type="term" value="F:manganese ion transmembrane transporter activity"/>
    <property type="evidence" value="ECO:0007669"/>
    <property type="project" value="TreeGrafter"/>
</dbReference>
<feature type="transmembrane region" description="Helical" evidence="5">
    <location>
        <begin position="164"/>
        <end position="182"/>
    </location>
</feature>
<dbReference type="RefSeq" id="WP_071473118.1">
    <property type="nucleotide sequence ID" value="NZ_MDKE01000029.1"/>
</dbReference>
<feature type="transmembrane region" description="Helical" evidence="5">
    <location>
        <begin position="243"/>
        <end position="265"/>
    </location>
</feature>
<evidence type="ECO:0000256" key="3">
    <source>
        <dbReference type="ARBA" id="ARBA00022989"/>
    </source>
</evidence>
<dbReference type="Proteomes" id="UP000243073">
    <property type="component" value="Unassembled WGS sequence"/>
</dbReference>
<feature type="transmembrane region" description="Helical" evidence="5">
    <location>
        <begin position="130"/>
        <end position="152"/>
    </location>
</feature>
<evidence type="ECO:0008006" key="8">
    <source>
        <dbReference type="Google" id="ProtNLM"/>
    </source>
</evidence>
<keyword evidence="4 5" id="KW-0472">Membrane</keyword>
<dbReference type="EMBL" id="MDKE01000029">
    <property type="protein sequence ID" value="OIN08069.1"/>
    <property type="molecule type" value="Genomic_DNA"/>
</dbReference>
<reference evidence="6 7" key="1">
    <citation type="submission" date="2016-07" db="EMBL/GenBank/DDBJ databases">
        <title>Draft Genome Sequence of Oceanisphaera psychrotolerans, isolated from coastal sediment samples.</title>
        <authorList>
            <person name="Zhuo S."/>
            <person name="Ruan Z."/>
        </authorList>
    </citation>
    <scope>NUCLEOTIDE SEQUENCE [LARGE SCALE GENOMIC DNA]</scope>
    <source>
        <strain evidence="6 7">LAM-WHM-ZC</strain>
    </source>
</reference>
<dbReference type="STRING" id="1414654.BFR47_15775"/>
<name>A0A1J4QCS1_9GAMM</name>
<organism evidence="6 7">
    <name type="scientific">Oceanisphaera psychrotolerans</name>
    <dbReference type="NCBI Taxonomy" id="1414654"/>
    <lineage>
        <taxon>Bacteria</taxon>
        <taxon>Pseudomonadati</taxon>
        <taxon>Pseudomonadota</taxon>
        <taxon>Gammaproteobacteria</taxon>
        <taxon>Aeromonadales</taxon>
        <taxon>Aeromonadaceae</taxon>
        <taxon>Oceanisphaera</taxon>
    </lineage>
</organism>
<feature type="transmembrane region" description="Helical" evidence="5">
    <location>
        <begin position="202"/>
        <end position="222"/>
    </location>
</feature>
<proteinExistence type="predicted"/>
<dbReference type="PANTHER" id="PTHR11706:SF2">
    <property type="entry name" value="TRANSPORTER PROTEIN"/>
    <property type="match status" value="1"/>
</dbReference>
<evidence type="ECO:0000256" key="5">
    <source>
        <dbReference type="SAM" id="Phobius"/>
    </source>
</evidence>
<feature type="transmembrane region" description="Helical" evidence="5">
    <location>
        <begin position="328"/>
        <end position="347"/>
    </location>
</feature>
<feature type="transmembrane region" description="Helical" evidence="5">
    <location>
        <begin position="97"/>
        <end position="118"/>
    </location>
</feature>
<dbReference type="AlphaFoldDB" id="A0A1J4QCS1"/>
<sequence>MSAEKVISPASGLSASASSAPRTGFNWSLIMGAAFLMATSAVGPGFLTQTTVFTQTLGASFAFVILVSILLDIGAQLNIWRVIVVAKKRAQDIANELLPGLGIAIAGAVALGGLAFNIGNVGGAGMGMNVLFPSLSPVVGAAISAIIAVTLFLLKDAGKIMDRFTIVMGGALIAMTLYVLFSTEPPVGEALYRAVWPEQVDVIAIITLVGGTVGGYITFAGAHRLIDAGVTGQEALPQVNRGSISAISLASLVRVILFLAALGVISQGVTLDPANPPASMFQHAAGNVGYKLFGLVLWAAAITSVIGAAYTSVSFLKTLHPFIEKHSRAFIIGFIVTSTAIFCFVGKPIALLIIAGAINGFILPVTLGIMLVAATRKSIIGDYKHPVWMSLFGWLITIMMAAMSLYTLYNMLFG</sequence>
<keyword evidence="2 5" id="KW-0812">Transmembrane</keyword>
<dbReference type="InterPro" id="IPR001046">
    <property type="entry name" value="NRAMP_fam"/>
</dbReference>
<keyword evidence="7" id="KW-1185">Reference proteome</keyword>
<dbReference type="GO" id="GO:0034755">
    <property type="term" value="P:iron ion transmembrane transport"/>
    <property type="evidence" value="ECO:0007669"/>
    <property type="project" value="TreeGrafter"/>
</dbReference>
<dbReference type="OrthoDB" id="141480at2"/>
<dbReference type="PANTHER" id="PTHR11706">
    <property type="entry name" value="SOLUTE CARRIER PROTEIN FAMILY 11 MEMBER"/>
    <property type="match status" value="1"/>
</dbReference>
<dbReference type="GO" id="GO:0015086">
    <property type="term" value="F:cadmium ion transmembrane transporter activity"/>
    <property type="evidence" value="ECO:0007669"/>
    <property type="project" value="TreeGrafter"/>
</dbReference>
<evidence type="ECO:0000313" key="7">
    <source>
        <dbReference type="Proteomes" id="UP000243073"/>
    </source>
</evidence>
<evidence type="ECO:0000313" key="6">
    <source>
        <dbReference type="EMBL" id="OIN08069.1"/>
    </source>
</evidence>
<protein>
    <recommendedName>
        <fullName evidence="8">Divalent metal cation transporter</fullName>
    </recommendedName>
</protein>
<evidence type="ECO:0000256" key="4">
    <source>
        <dbReference type="ARBA" id="ARBA00023136"/>
    </source>
</evidence>
<accession>A0A1J4QCS1</accession>